<dbReference type="SMART" id="SM00448">
    <property type="entry name" value="REC"/>
    <property type="match status" value="1"/>
</dbReference>
<dbReference type="InterPro" id="IPR001789">
    <property type="entry name" value="Sig_transdc_resp-reg_receiver"/>
</dbReference>
<dbReference type="Proteomes" id="UP001597319">
    <property type="component" value="Unassembled WGS sequence"/>
</dbReference>
<evidence type="ECO:0000259" key="2">
    <source>
        <dbReference type="PROSITE" id="PS50110"/>
    </source>
</evidence>
<feature type="domain" description="HTH LytTR-type" evidence="3">
    <location>
        <begin position="139"/>
        <end position="238"/>
    </location>
</feature>
<dbReference type="Pfam" id="PF00072">
    <property type="entry name" value="Response_reg"/>
    <property type="match status" value="1"/>
</dbReference>
<comment type="caution">
    <text evidence="4">The sequence shown here is derived from an EMBL/GenBank/DDBJ whole genome shotgun (WGS) entry which is preliminary data.</text>
</comment>
<name>A0ABW5LBR8_9FLAO</name>
<evidence type="ECO:0000313" key="5">
    <source>
        <dbReference type="Proteomes" id="UP001597319"/>
    </source>
</evidence>
<dbReference type="InterPro" id="IPR046947">
    <property type="entry name" value="LytR-like"/>
</dbReference>
<organism evidence="4 5">
    <name type="scientific">Aquimarina rubra</name>
    <dbReference type="NCBI Taxonomy" id="1920033"/>
    <lineage>
        <taxon>Bacteria</taxon>
        <taxon>Pseudomonadati</taxon>
        <taxon>Bacteroidota</taxon>
        <taxon>Flavobacteriia</taxon>
        <taxon>Flavobacteriales</taxon>
        <taxon>Flavobacteriaceae</taxon>
        <taxon>Aquimarina</taxon>
    </lineage>
</organism>
<keyword evidence="1" id="KW-0597">Phosphoprotein</keyword>
<sequence length="244" mass="28265">MVLKCIVIDDEPLARECISNYIKEVEFLELMGSCSNPLELTKIRDSHQADLLFLDIQMPRMNGIEFLKSMKSKPMVVITTAFPNYALDGFDLDVMDYLLKPITFTRFFKAVTKVKEQYLLVQNNTNVTPDIENCKPDHIFLKCDSSYKKIYFDDILFIKSMQNYVAFHTIDGKKHLSLIPLKEVAKQLDSNIFMQVHKSFIVCVHKIEAIEIEGIIMGSYHIPLGRNYKASIMEKIVNDRILKR</sequence>
<accession>A0ABW5LBR8</accession>
<reference evidence="5" key="1">
    <citation type="journal article" date="2019" name="Int. J. Syst. Evol. Microbiol.">
        <title>The Global Catalogue of Microorganisms (GCM) 10K type strain sequencing project: providing services to taxonomists for standard genome sequencing and annotation.</title>
        <authorList>
            <consortium name="The Broad Institute Genomics Platform"/>
            <consortium name="The Broad Institute Genome Sequencing Center for Infectious Disease"/>
            <person name="Wu L."/>
            <person name="Ma J."/>
        </authorList>
    </citation>
    <scope>NUCLEOTIDE SEQUENCE [LARGE SCALE GENOMIC DNA]</scope>
    <source>
        <strain evidence="5">KCTC 52274</strain>
    </source>
</reference>
<dbReference type="InterPro" id="IPR011006">
    <property type="entry name" value="CheY-like_superfamily"/>
</dbReference>
<keyword evidence="5" id="KW-1185">Reference proteome</keyword>
<feature type="modified residue" description="4-aspartylphosphate" evidence="1">
    <location>
        <position position="55"/>
    </location>
</feature>
<gene>
    <name evidence="4" type="ORF">ACFSR1_00885</name>
</gene>
<dbReference type="InterPro" id="IPR007492">
    <property type="entry name" value="LytTR_DNA-bd_dom"/>
</dbReference>
<dbReference type="EMBL" id="JBHULE010000002">
    <property type="protein sequence ID" value="MFD2561201.1"/>
    <property type="molecule type" value="Genomic_DNA"/>
</dbReference>
<dbReference type="PANTHER" id="PTHR37299">
    <property type="entry name" value="TRANSCRIPTIONAL REGULATOR-RELATED"/>
    <property type="match status" value="1"/>
</dbReference>
<evidence type="ECO:0000259" key="3">
    <source>
        <dbReference type="PROSITE" id="PS50930"/>
    </source>
</evidence>
<dbReference type="RefSeq" id="WP_378288709.1">
    <property type="nucleotide sequence ID" value="NZ_JBHULE010000002.1"/>
</dbReference>
<feature type="domain" description="Response regulatory" evidence="2">
    <location>
        <begin position="4"/>
        <end position="115"/>
    </location>
</feature>
<evidence type="ECO:0000313" key="4">
    <source>
        <dbReference type="EMBL" id="MFD2561201.1"/>
    </source>
</evidence>
<proteinExistence type="predicted"/>
<dbReference type="SMART" id="SM00850">
    <property type="entry name" value="LytTR"/>
    <property type="match status" value="1"/>
</dbReference>
<dbReference type="PANTHER" id="PTHR37299:SF1">
    <property type="entry name" value="STAGE 0 SPORULATION PROTEIN A HOMOLOG"/>
    <property type="match status" value="1"/>
</dbReference>
<dbReference type="Pfam" id="PF04397">
    <property type="entry name" value="LytTR"/>
    <property type="match status" value="1"/>
</dbReference>
<dbReference type="PROSITE" id="PS50930">
    <property type="entry name" value="HTH_LYTTR"/>
    <property type="match status" value="1"/>
</dbReference>
<dbReference type="Gene3D" id="3.40.50.2300">
    <property type="match status" value="1"/>
</dbReference>
<protein>
    <submittedName>
        <fullName evidence="4">LytR/AlgR family response regulator transcription factor</fullName>
    </submittedName>
</protein>
<dbReference type="Gene3D" id="2.40.50.1020">
    <property type="entry name" value="LytTr DNA-binding domain"/>
    <property type="match status" value="1"/>
</dbReference>
<dbReference type="SUPFAM" id="SSF52172">
    <property type="entry name" value="CheY-like"/>
    <property type="match status" value="1"/>
</dbReference>
<dbReference type="PROSITE" id="PS50110">
    <property type="entry name" value="RESPONSE_REGULATORY"/>
    <property type="match status" value="1"/>
</dbReference>
<evidence type="ECO:0000256" key="1">
    <source>
        <dbReference type="PROSITE-ProRule" id="PRU00169"/>
    </source>
</evidence>